<name>A0A8S2G7H0_9BILA</name>
<organism evidence="1 3">
    <name type="scientific">Didymodactylos carnosus</name>
    <dbReference type="NCBI Taxonomy" id="1234261"/>
    <lineage>
        <taxon>Eukaryota</taxon>
        <taxon>Metazoa</taxon>
        <taxon>Spiralia</taxon>
        <taxon>Gnathifera</taxon>
        <taxon>Rotifera</taxon>
        <taxon>Eurotatoria</taxon>
        <taxon>Bdelloidea</taxon>
        <taxon>Philodinida</taxon>
        <taxon>Philodinidae</taxon>
        <taxon>Didymodactylos</taxon>
    </lineage>
</organism>
<gene>
    <name evidence="1" type="ORF">OVA965_LOCUS44688</name>
    <name evidence="2" type="ORF">TMI583_LOCUS47641</name>
</gene>
<dbReference type="EMBL" id="CAJOBA010093126">
    <property type="protein sequence ID" value="CAF4492957.1"/>
    <property type="molecule type" value="Genomic_DNA"/>
</dbReference>
<evidence type="ECO:0000313" key="1">
    <source>
        <dbReference type="EMBL" id="CAF1648410.1"/>
    </source>
</evidence>
<evidence type="ECO:0000313" key="2">
    <source>
        <dbReference type="EMBL" id="CAF4492957.1"/>
    </source>
</evidence>
<comment type="caution">
    <text evidence="1">The sequence shown here is derived from an EMBL/GenBank/DDBJ whole genome shotgun (WGS) entry which is preliminary data.</text>
</comment>
<sequence length="44" mass="5324">NLLYSAIYEHQELEQLHRQYKQEVEQTSQVEIAITNTQESEFVR</sequence>
<evidence type="ECO:0000313" key="3">
    <source>
        <dbReference type="Proteomes" id="UP000677228"/>
    </source>
</evidence>
<reference evidence="1" key="1">
    <citation type="submission" date="2021-02" db="EMBL/GenBank/DDBJ databases">
        <authorList>
            <person name="Nowell W R."/>
        </authorList>
    </citation>
    <scope>NUCLEOTIDE SEQUENCE</scope>
</reference>
<dbReference type="EMBL" id="CAJNOK010065117">
    <property type="protein sequence ID" value="CAF1648410.1"/>
    <property type="molecule type" value="Genomic_DNA"/>
</dbReference>
<protein>
    <submittedName>
        <fullName evidence="1">Uncharacterized protein</fullName>
    </submittedName>
</protein>
<feature type="non-terminal residue" evidence="1">
    <location>
        <position position="1"/>
    </location>
</feature>
<dbReference type="Proteomes" id="UP000682733">
    <property type="component" value="Unassembled WGS sequence"/>
</dbReference>
<proteinExistence type="predicted"/>
<accession>A0A8S2G7H0</accession>
<dbReference type="Proteomes" id="UP000677228">
    <property type="component" value="Unassembled WGS sequence"/>
</dbReference>
<dbReference type="AlphaFoldDB" id="A0A8S2G7H0"/>